<keyword evidence="1" id="KW-0472">Membrane</keyword>
<dbReference type="Proteomes" id="UP000467700">
    <property type="component" value="Unassembled WGS sequence"/>
</dbReference>
<reference evidence="2 3" key="1">
    <citation type="submission" date="2020-01" db="EMBL/GenBank/DDBJ databases">
        <authorList>
            <person name="Gupta K D."/>
        </authorList>
    </citation>
    <scope>NUCLEOTIDE SEQUENCE [LARGE SCALE GENOMIC DNA]</scope>
</reference>
<dbReference type="AlphaFoldDB" id="A0A8S0W830"/>
<evidence type="ECO:0000313" key="3">
    <source>
        <dbReference type="Proteomes" id="UP000467700"/>
    </source>
</evidence>
<comment type="caution">
    <text evidence="2">The sequence shown here is derived from an EMBL/GenBank/DDBJ whole genome shotgun (WGS) entry which is preliminary data.</text>
</comment>
<evidence type="ECO:0000256" key="1">
    <source>
        <dbReference type="SAM" id="Phobius"/>
    </source>
</evidence>
<organism evidence="2 3">
    <name type="scientific">Cyclocybe aegerita</name>
    <name type="common">Black poplar mushroom</name>
    <name type="synonym">Agrocybe aegerita</name>
    <dbReference type="NCBI Taxonomy" id="1973307"/>
    <lineage>
        <taxon>Eukaryota</taxon>
        <taxon>Fungi</taxon>
        <taxon>Dikarya</taxon>
        <taxon>Basidiomycota</taxon>
        <taxon>Agaricomycotina</taxon>
        <taxon>Agaricomycetes</taxon>
        <taxon>Agaricomycetidae</taxon>
        <taxon>Agaricales</taxon>
        <taxon>Agaricineae</taxon>
        <taxon>Bolbitiaceae</taxon>
        <taxon>Cyclocybe</taxon>
    </lineage>
</organism>
<feature type="transmembrane region" description="Helical" evidence="1">
    <location>
        <begin position="55"/>
        <end position="80"/>
    </location>
</feature>
<keyword evidence="1" id="KW-1133">Transmembrane helix</keyword>
<gene>
    <name evidence="2" type="ORF">AAE3_LOCUS8670</name>
</gene>
<dbReference type="EMBL" id="CACVBS010000054">
    <property type="protein sequence ID" value="CAA7266438.1"/>
    <property type="molecule type" value="Genomic_DNA"/>
</dbReference>
<protein>
    <submittedName>
        <fullName evidence="2">Uncharacterized protein</fullName>
    </submittedName>
</protein>
<feature type="transmembrane region" description="Helical" evidence="1">
    <location>
        <begin position="16"/>
        <end position="43"/>
    </location>
</feature>
<sequence length="224" mass="23828">MCPESRAEQFLVLCQILWIVLIAPFLTPPITTLALSLIGTGVLSGASRPHLSAASIALSSILGGLFVSTIIVALILFSGAVYPELIISFSPFGLAVARNALNIFAMSVPVICVGSSFLLGLQSTGHPIVKEYFSGQSVLLALEATLVGCAVLLCLQILGRLVCCLFIPFQTVPRFLFASFIGGKDQWRTFRPKPLREQEVRVESGGSSQFLPSKGVASSVDMIA</sequence>
<accession>A0A8S0W830</accession>
<keyword evidence="1" id="KW-0812">Transmembrane</keyword>
<proteinExistence type="predicted"/>
<name>A0A8S0W830_CYCAE</name>
<feature type="transmembrane region" description="Helical" evidence="1">
    <location>
        <begin position="100"/>
        <end position="121"/>
    </location>
</feature>
<evidence type="ECO:0000313" key="2">
    <source>
        <dbReference type="EMBL" id="CAA7266438.1"/>
    </source>
</evidence>
<keyword evidence="3" id="KW-1185">Reference proteome</keyword>
<feature type="transmembrane region" description="Helical" evidence="1">
    <location>
        <begin position="133"/>
        <end position="159"/>
    </location>
</feature>